<evidence type="ECO:0000313" key="1">
    <source>
        <dbReference type="EMBL" id="TCS38398.1"/>
    </source>
</evidence>
<evidence type="ECO:0000313" key="2">
    <source>
        <dbReference type="Proteomes" id="UP000295382"/>
    </source>
</evidence>
<accession>A0A4R3HYU9</accession>
<organism evidence="1 2">
    <name type="scientific">Paucimonas lemoignei</name>
    <name type="common">Pseudomonas lemoignei</name>
    <dbReference type="NCBI Taxonomy" id="29443"/>
    <lineage>
        <taxon>Bacteria</taxon>
        <taxon>Pseudomonadati</taxon>
        <taxon>Pseudomonadota</taxon>
        <taxon>Betaproteobacteria</taxon>
        <taxon>Burkholderiales</taxon>
        <taxon>Burkholderiaceae</taxon>
        <taxon>Paucimonas</taxon>
    </lineage>
</organism>
<gene>
    <name evidence="1" type="ORF">EDC30_102136</name>
</gene>
<comment type="caution">
    <text evidence="1">The sequence shown here is derived from an EMBL/GenBank/DDBJ whole genome shotgun (WGS) entry which is preliminary data.</text>
</comment>
<dbReference type="EMBL" id="SLZQ01000002">
    <property type="protein sequence ID" value="TCS38398.1"/>
    <property type="molecule type" value="Genomic_DNA"/>
</dbReference>
<proteinExistence type="predicted"/>
<dbReference type="RefSeq" id="WP_132257477.1">
    <property type="nucleotide sequence ID" value="NZ_SLZQ01000002.1"/>
</dbReference>
<reference evidence="1 2" key="1">
    <citation type="submission" date="2019-03" db="EMBL/GenBank/DDBJ databases">
        <title>Genomic Encyclopedia of Type Strains, Phase IV (KMG-IV): sequencing the most valuable type-strain genomes for metagenomic binning, comparative biology and taxonomic classification.</title>
        <authorList>
            <person name="Goeker M."/>
        </authorList>
    </citation>
    <scope>NUCLEOTIDE SEQUENCE [LARGE SCALE GENOMIC DNA]</scope>
    <source>
        <strain evidence="1 2">DSM 7445</strain>
    </source>
</reference>
<sequence>MHFSKYNRNYESELTGFIKDLKRQQPDLERKQREARAIWWDKPPLTPEEVQRASTSDIKVKPYVYN</sequence>
<dbReference type="OrthoDB" id="5296692at2"/>
<name>A0A4R3HYU9_PAULE</name>
<dbReference type="InterPro" id="IPR021853">
    <property type="entry name" value="DUF3460"/>
</dbReference>
<keyword evidence="2" id="KW-1185">Reference proteome</keyword>
<protein>
    <submittedName>
        <fullName evidence="1">Uncharacterized protein DUF3460</fullName>
    </submittedName>
</protein>
<dbReference type="Pfam" id="PF11943">
    <property type="entry name" value="DUF3460"/>
    <property type="match status" value="1"/>
</dbReference>
<dbReference type="AlphaFoldDB" id="A0A4R3HYU9"/>
<dbReference type="Proteomes" id="UP000295382">
    <property type="component" value="Unassembled WGS sequence"/>
</dbReference>